<feature type="transmembrane region" description="Helical" evidence="6">
    <location>
        <begin position="9"/>
        <end position="27"/>
    </location>
</feature>
<dbReference type="SMART" id="SM00283">
    <property type="entry name" value="MA"/>
    <property type="match status" value="1"/>
</dbReference>
<evidence type="ECO:0000259" key="7">
    <source>
        <dbReference type="PROSITE" id="PS50111"/>
    </source>
</evidence>
<dbReference type="CDD" id="cd11386">
    <property type="entry name" value="MCP_signal"/>
    <property type="match status" value="1"/>
</dbReference>
<feature type="transmembrane region" description="Helical" evidence="6">
    <location>
        <begin position="185"/>
        <end position="206"/>
    </location>
</feature>
<dbReference type="PANTHER" id="PTHR32089">
    <property type="entry name" value="METHYL-ACCEPTING CHEMOTAXIS PROTEIN MCPB"/>
    <property type="match status" value="1"/>
</dbReference>
<accession>A0A212ITJ0</accession>
<keyword evidence="5" id="KW-0175">Coiled coil</keyword>
<dbReference type="GO" id="GO:0016020">
    <property type="term" value="C:membrane"/>
    <property type="evidence" value="ECO:0007669"/>
    <property type="project" value="UniProtKB-SubCell"/>
</dbReference>
<comment type="similarity">
    <text evidence="3">Belongs to the methyl-accepting chemotaxis (MCP) protein family.</text>
</comment>
<evidence type="ECO:0000256" key="2">
    <source>
        <dbReference type="ARBA" id="ARBA00023224"/>
    </source>
</evidence>
<evidence type="ECO:0000256" key="1">
    <source>
        <dbReference type="ARBA" id="ARBA00004370"/>
    </source>
</evidence>
<dbReference type="RefSeq" id="WP_227119475.1">
    <property type="nucleotide sequence ID" value="NZ_CABUEN010000002.1"/>
</dbReference>
<sequence>MQLKVATRLWLGFGSIFFLILLSALIMRHNLSQADLLADTTADESMPLAMLAADMKLQTVQVQQFLSDVSATHSPDGYKEAQEAADTFHEHAKKFENKFALENNKKSQERLAALVKSFDAMYALGRKMADTYINQGIEAGNELMEDFDNATEALTIALEPFIEEQTGVASHNLDTLKDELAASLILQWVLTGISIITGSLGAFFTIRSFMAQLGAEPADVAEVARKIAHGDLEVDMSLHGSRKNCGLFAAMREMRDKLSESFTQASTRQAEAELQAETARKATAEAQQSKLMAERAKAEGMLQAAQQLEEVVEVISGAAEQLSTQITQSSRGADEQSNRVHETATAMEEMNATVLEVAKNAQLAAGVSGNAQKQTIEGVQIVSTAVENIKSIHAKSLAIKQDMGALGKQAEAIGQIMNVIADIADQTNLLALNAAIEAARAGDAGRGFAVVADEVRKLAEKTMTATREVGDAISGIQQGTRKNIDNVEDVGAAIEEATTLSARSGDALRQILEYVEHVNDQIQAIAAASEQQSATSEEINRSVEQVATISAETAQAMDHASKAVGALSQQAAALQGLIRDMKTNG</sequence>
<name>A0A212ITJ0_9BACT</name>
<dbReference type="GO" id="GO:0007165">
    <property type="term" value="P:signal transduction"/>
    <property type="evidence" value="ECO:0007669"/>
    <property type="project" value="UniProtKB-KW"/>
</dbReference>
<keyword evidence="2 4" id="KW-0807">Transducer</keyword>
<dbReference type="EMBL" id="FLUP01000001">
    <property type="protein sequence ID" value="SBV90487.1"/>
    <property type="molecule type" value="Genomic_DNA"/>
</dbReference>
<dbReference type="PANTHER" id="PTHR32089:SF112">
    <property type="entry name" value="LYSOZYME-LIKE PROTEIN-RELATED"/>
    <property type="match status" value="1"/>
</dbReference>
<comment type="subcellular location">
    <subcellularLocation>
        <location evidence="1">Membrane</location>
    </subcellularLocation>
</comment>
<feature type="domain" description="Methyl-accepting transducer" evidence="7">
    <location>
        <begin position="311"/>
        <end position="547"/>
    </location>
</feature>
<dbReference type="AlphaFoldDB" id="A0A212ITJ0"/>
<evidence type="ECO:0000256" key="3">
    <source>
        <dbReference type="ARBA" id="ARBA00029447"/>
    </source>
</evidence>
<evidence type="ECO:0000256" key="4">
    <source>
        <dbReference type="PROSITE-ProRule" id="PRU00284"/>
    </source>
</evidence>
<keyword evidence="6" id="KW-1133">Transmembrane helix</keyword>
<dbReference type="Pfam" id="PF00015">
    <property type="entry name" value="MCPsignal"/>
    <property type="match status" value="1"/>
</dbReference>
<protein>
    <submittedName>
        <fullName evidence="8">Methyl-accepting chemotaxis sensory transducer</fullName>
    </submittedName>
</protein>
<feature type="coiled-coil region" evidence="5">
    <location>
        <begin position="267"/>
        <end position="299"/>
    </location>
</feature>
<dbReference type="PROSITE" id="PS50111">
    <property type="entry name" value="CHEMOTAXIS_TRANSDUC_2"/>
    <property type="match status" value="1"/>
</dbReference>
<evidence type="ECO:0000256" key="5">
    <source>
        <dbReference type="SAM" id="Coils"/>
    </source>
</evidence>
<dbReference type="GO" id="GO:0006935">
    <property type="term" value="P:chemotaxis"/>
    <property type="evidence" value="ECO:0007669"/>
    <property type="project" value="UniProtKB-ARBA"/>
</dbReference>
<evidence type="ECO:0000313" key="8">
    <source>
        <dbReference type="EMBL" id="SBV90487.1"/>
    </source>
</evidence>
<keyword evidence="6" id="KW-0472">Membrane</keyword>
<organism evidence="8">
    <name type="scientific">uncultured Desulfovibrio sp</name>
    <dbReference type="NCBI Taxonomy" id="167968"/>
    <lineage>
        <taxon>Bacteria</taxon>
        <taxon>Pseudomonadati</taxon>
        <taxon>Thermodesulfobacteriota</taxon>
        <taxon>Desulfovibrionia</taxon>
        <taxon>Desulfovibrionales</taxon>
        <taxon>Desulfovibrionaceae</taxon>
        <taxon>Desulfovibrio</taxon>
        <taxon>environmental samples</taxon>
    </lineage>
</organism>
<keyword evidence="6" id="KW-0812">Transmembrane</keyword>
<dbReference type="FunFam" id="1.10.287.950:FF:000001">
    <property type="entry name" value="Methyl-accepting chemotaxis sensory transducer"/>
    <property type="match status" value="1"/>
</dbReference>
<dbReference type="Gene3D" id="1.10.287.950">
    <property type="entry name" value="Methyl-accepting chemotaxis protein"/>
    <property type="match status" value="1"/>
</dbReference>
<proteinExistence type="inferred from homology"/>
<evidence type="ECO:0000256" key="6">
    <source>
        <dbReference type="SAM" id="Phobius"/>
    </source>
</evidence>
<dbReference type="InterPro" id="IPR004089">
    <property type="entry name" value="MCPsignal_dom"/>
</dbReference>
<dbReference type="SUPFAM" id="SSF58104">
    <property type="entry name" value="Methyl-accepting chemotaxis protein (MCP) signaling domain"/>
    <property type="match status" value="1"/>
</dbReference>
<reference evidence="8" key="1">
    <citation type="submission" date="2016-04" db="EMBL/GenBank/DDBJ databases">
        <authorList>
            <person name="Evans L.H."/>
            <person name="Alamgir A."/>
            <person name="Owens N."/>
            <person name="Weber N.D."/>
            <person name="Virtaneva K."/>
            <person name="Barbian K."/>
            <person name="Babar A."/>
            <person name="Rosenke K."/>
        </authorList>
    </citation>
    <scope>NUCLEOTIDE SEQUENCE</scope>
    <source>
        <strain evidence="8">92-2</strain>
    </source>
</reference>
<gene>
    <name evidence="8" type="ORF">KM92DES2_10005</name>
</gene>